<evidence type="ECO:0000256" key="1">
    <source>
        <dbReference type="SAM" id="MobiDB-lite"/>
    </source>
</evidence>
<organism evidence="4 5">
    <name type="scientific">Vallicoccus soli</name>
    <dbReference type="NCBI Taxonomy" id="2339232"/>
    <lineage>
        <taxon>Bacteria</taxon>
        <taxon>Bacillati</taxon>
        <taxon>Actinomycetota</taxon>
        <taxon>Actinomycetes</taxon>
        <taxon>Motilibacterales</taxon>
        <taxon>Vallicoccaceae</taxon>
        <taxon>Vallicoccus</taxon>
    </lineage>
</organism>
<dbReference type="Pfam" id="PF07995">
    <property type="entry name" value="GSDH"/>
    <property type="match status" value="1"/>
</dbReference>
<feature type="compositionally biased region" description="Low complexity" evidence="1">
    <location>
        <begin position="52"/>
        <end position="78"/>
    </location>
</feature>
<dbReference type="PANTHER" id="PTHR19328:SF13">
    <property type="entry name" value="HIPL1 PROTEIN"/>
    <property type="match status" value="1"/>
</dbReference>
<dbReference type="RefSeq" id="WP_119949140.1">
    <property type="nucleotide sequence ID" value="NZ_QZEZ01000001.1"/>
</dbReference>
<evidence type="ECO:0000313" key="4">
    <source>
        <dbReference type="EMBL" id="RJK98215.1"/>
    </source>
</evidence>
<dbReference type="Gene3D" id="2.120.10.30">
    <property type="entry name" value="TolB, C-terminal domain"/>
    <property type="match status" value="1"/>
</dbReference>
<feature type="compositionally biased region" description="Polar residues" evidence="1">
    <location>
        <begin position="220"/>
        <end position="230"/>
    </location>
</feature>
<keyword evidence="5" id="KW-1185">Reference proteome</keyword>
<name>A0A3A3ZN56_9ACTN</name>
<dbReference type="InterPro" id="IPR012938">
    <property type="entry name" value="Glc/Sorbosone_DH"/>
</dbReference>
<keyword evidence="2" id="KW-0732">Signal</keyword>
<dbReference type="InterPro" id="IPR011042">
    <property type="entry name" value="6-blade_b-propeller_TolB-like"/>
</dbReference>
<reference evidence="4 5" key="1">
    <citation type="submission" date="2018-09" db="EMBL/GenBank/DDBJ databases">
        <title>YIM 75000 draft genome.</title>
        <authorList>
            <person name="Tang S."/>
            <person name="Feng Y."/>
        </authorList>
    </citation>
    <scope>NUCLEOTIDE SEQUENCE [LARGE SCALE GENOMIC DNA]</scope>
    <source>
        <strain evidence="4 5">YIM 75000</strain>
    </source>
</reference>
<dbReference type="SUPFAM" id="SSF50952">
    <property type="entry name" value="Soluble quinoprotein glucose dehydrogenase"/>
    <property type="match status" value="1"/>
</dbReference>
<dbReference type="AlphaFoldDB" id="A0A3A3ZN56"/>
<gene>
    <name evidence="4" type="ORF">D5H78_04775</name>
</gene>
<dbReference type="EMBL" id="QZEZ01000001">
    <property type="protein sequence ID" value="RJK98215.1"/>
    <property type="molecule type" value="Genomic_DNA"/>
</dbReference>
<dbReference type="OrthoDB" id="9770043at2"/>
<feature type="region of interest" description="Disordered" evidence="1">
    <location>
        <begin position="214"/>
        <end position="257"/>
    </location>
</feature>
<comment type="caution">
    <text evidence="4">The sequence shown here is derived from an EMBL/GenBank/DDBJ whole genome shotgun (WGS) entry which is preliminary data.</text>
</comment>
<evidence type="ECO:0000256" key="2">
    <source>
        <dbReference type="SAM" id="SignalP"/>
    </source>
</evidence>
<feature type="domain" description="Glucose/Sorbosone dehydrogenase" evidence="3">
    <location>
        <begin position="94"/>
        <end position="385"/>
    </location>
</feature>
<dbReference type="InterPro" id="IPR011041">
    <property type="entry name" value="Quinoprot_gluc/sorb_DH_b-prop"/>
</dbReference>
<evidence type="ECO:0000313" key="5">
    <source>
        <dbReference type="Proteomes" id="UP000265614"/>
    </source>
</evidence>
<accession>A0A3A3ZN56</accession>
<dbReference type="PROSITE" id="PS51257">
    <property type="entry name" value="PROKAR_LIPOPROTEIN"/>
    <property type="match status" value="1"/>
</dbReference>
<evidence type="ECO:0000259" key="3">
    <source>
        <dbReference type="Pfam" id="PF07995"/>
    </source>
</evidence>
<proteinExistence type="predicted"/>
<dbReference type="Proteomes" id="UP000265614">
    <property type="component" value="Unassembled WGS sequence"/>
</dbReference>
<feature type="region of interest" description="Disordered" evidence="1">
    <location>
        <begin position="22"/>
        <end position="78"/>
    </location>
</feature>
<feature type="signal peptide" evidence="2">
    <location>
        <begin position="1"/>
        <end position="25"/>
    </location>
</feature>
<feature type="chain" id="PRO_5017362373" evidence="2">
    <location>
        <begin position="26"/>
        <end position="401"/>
    </location>
</feature>
<dbReference type="PANTHER" id="PTHR19328">
    <property type="entry name" value="HEDGEHOG-INTERACTING PROTEIN"/>
    <property type="match status" value="1"/>
</dbReference>
<protein>
    <submittedName>
        <fullName evidence="4">PQQ-dependent sugar dehydrogenase</fullName>
    </submittedName>
</protein>
<sequence length="401" mass="40488">MRTPGRPRTTALAAAALLLAGCAGGDPDEDIGPPDPATATVGATPDGGAGEGTPAAGGTPAATPAGTPAAAPAPAAAPPADAEVRVEAVVAEGLDAPWGLAPLPGGDVLVSQRDEGDVVRVSPDGSVRAVGAVPGVEHGGEGGLLGIALSPGFARDRLLYAYHTAEDGNRVVRMTYDGRGLGEPEVVLDGIAAGSTHNGGRIVFAPDGTLLVGTGDAGDRSSSQDPSSLNGKVLRVTPDGAPAPGNPDPSSPVLTSGHRNVQGIAVDGRGGLWAAEFGQDTWDELNRLRPGGDHGWPEVEGRAGEDGYVDPVVQWRPEDASPSGIAVAGGAVYVAGLRGERLWQVPLQGGEPRAWLEGELGRLRTVEPTADGRGLWLLTSDTDGRGDVDDGDDRLLRLSLV</sequence>